<dbReference type="EMBL" id="JAJBZT010000010">
    <property type="protein sequence ID" value="MCB6184883.1"/>
    <property type="molecule type" value="Genomic_DNA"/>
</dbReference>
<reference evidence="1" key="1">
    <citation type="submission" date="2021-10" db="EMBL/GenBank/DDBJ databases">
        <title>The complete genome sequence of Leeia sp. TBRC 13508.</title>
        <authorList>
            <person name="Charoenyingcharoen P."/>
            <person name="Yukphan P."/>
        </authorList>
    </citation>
    <scope>NUCLEOTIDE SEQUENCE</scope>
    <source>
        <strain evidence="1">TBRC 13508</strain>
    </source>
</reference>
<protein>
    <submittedName>
        <fullName evidence="1">Uncharacterized protein</fullName>
    </submittedName>
</protein>
<name>A0ABS8D9I5_9NEIS</name>
<gene>
    <name evidence="1" type="ORF">LIN78_15145</name>
</gene>
<comment type="caution">
    <text evidence="1">The sequence shown here is derived from an EMBL/GenBank/DDBJ whole genome shotgun (WGS) entry which is preliminary data.</text>
</comment>
<proteinExistence type="predicted"/>
<sequence length="114" mass="13184">MRVTLYESKNQPNFLIAFRTDAVLDLMSVEEKDFFGEMSRIHECDIRDPHLPEAIRTNAAKADLCVNGYFVFLVRQVKTWESDKVQQSGEVEFKAFSAFGLAVQNSRRSQRIFC</sequence>
<dbReference type="Proteomes" id="UP001165395">
    <property type="component" value="Unassembled WGS sequence"/>
</dbReference>
<evidence type="ECO:0000313" key="2">
    <source>
        <dbReference type="Proteomes" id="UP001165395"/>
    </source>
</evidence>
<dbReference type="RefSeq" id="WP_227181702.1">
    <property type="nucleotide sequence ID" value="NZ_JAJBZT010000010.1"/>
</dbReference>
<keyword evidence="2" id="KW-1185">Reference proteome</keyword>
<organism evidence="1 2">
    <name type="scientific">Leeia speluncae</name>
    <dbReference type="NCBI Taxonomy" id="2884804"/>
    <lineage>
        <taxon>Bacteria</taxon>
        <taxon>Pseudomonadati</taxon>
        <taxon>Pseudomonadota</taxon>
        <taxon>Betaproteobacteria</taxon>
        <taxon>Neisseriales</taxon>
        <taxon>Leeiaceae</taxon>
        <taxon>Leeia</taxon>
    </lineage>
</organism>
<accession>A0ABS8D9I5</accession>
<evidence type="ECO:0000313" key="1">
    <source>
        <dbReference type="EMBL" id="MCB6184883.1"/>
    </source>
</evidence>